<comment type="caution">
    <text evidence="3">The sequence shown here is derived from an EMBL/GenBank/DDBJ whole genome shotgun (WGS) entry which is preliminary data.</text>
</comment>
<feature type="chain" id="PRO_5039064509" description="THAP-type domain-containing protein" evidence="2">
    <location>
        <begin position="35"/>
        <end position="730"/>
    </location>
</feature>
<reference evidence="3" key="2">
    <citation type="submission" date="2021-09" db="EMBL/GenBank/DDBJ databases">
        <authorList>
            <person name="Jia N."/>
            <person name="Wang J."/>
            <person name="Shi W."/>
            <person name="Du L."/>
            <person name="Sun Y."/>
            <person name="Zhan W."/>
            <person name="Jiang J."/>
            <person name="Wang Q."/>
            <person name="Zhang B."/>
            <person name="Ji P."/>
            <person name="Sakyi L.B."/>
            <person name="Cui X."/>
            <person name="Yuan T."/>
            <person name="Jiang B."/>
            <person name="Yang W."/>
            <person name="Lam T.T.-Y."/>
            <person name="Chang Q."/>
            <person name="Ding S."/>
            <person name="Wang X."/>
            <person name="Zhu J."/>
            <person name="Ruan X."/>
            <person name="Zhao L."/>
            <person name="Wei J."/>
            <person name="Que T."/>
            <person name="Du C."/>
            <person name="Cheng J."/>
            <person name="Dai P."/>
            <person name="Han X."/>
            <person name="Huang E."/>
            <person name="Gao Y."/>
            <person name="Liu J."/>
            <person name="Shao H."/>
            <person name="Ye R."/>
            <person name="Li L."/>
            <person name="Wei W."/>
            <person name="Wang X."/>
            <person name="Wang C."/>
            <person name="Huo Q."/>
            <person name="Li W."/>
            <person name="Guo W."/>
            <person name="Chen H."/>
            <person name="Chen S."/>
            <person name="Zhou L."/>
            <person name="Zhou L."/>
            <person name="Ni X."/>
            <person name="Tian J."/>
            <person name="Zhou Y."/>
            <person name="Sheng Y."/>
            <person name="Liu T."/>
            <person name="Pan Y."/>
            <person name="Xia L."/>
            <person name="Li J."/>
            <person name="Zhao F."/>
            <person name="Cao W."/>
        </authorList>
    </citation>
    <scope>NUCLEOTIDE SEQUENCE</scope>
    <source>
        <strain evidence="3">Rsan-2018</strain>
        <tissue evidence="3">Larvae</tissue>
    </source>
</reference>
<dbReference type="AlphaFoldDB" id="A0A9D4SV73"/>
<accession>A0A9D4SV73</accession>
<feature type="region of interest" description="Disordered" evidence="1">
    <location>
        <begin position="93"/>
        <end position="141"/>
    </location>
</feature>
<feature type="compositionally biased region" description="Polar residues" evidence="1">
    <location>
        <begin position="238"/>
        <end position="247"/>
    </location>
</feature>
<dbReference type="PANTHER" id="PTHR46888:SF1">
    <property type="entry name" value="RIBONUCLEASE H"/>
    <property type="match status" value="1"/>
</dbReference>
<evidence type="ECO:0000256" key="1">
    <source>
        <dbReference type="SAM" id="MobiDB-lite"/>
    </source>
</evidence>
<gene>
    <name evidence="3" type="ORF">HPB52_022953</name>
</gene>
<keyword evidence="2" id="KW-0732">Signal</keyword>
<organism evidence="3 4">
    <name type="scientific">Rhipicephalus sanguineus</name>
    <name type="common">Brown dog tick</name>
    <name type="synonym">Ixodes sanguineus</name>
    <dbReference type="NCBI Taxonomy" id="34632"/>
    <lineage>
        <taxon>Eukaryota</taxon>
        <taxon>Metazoa</taxon>
        <taxon>Ecdysozoa</taxon>
        <taxon>Arthropoda</taxon>
        <taxon>Chelicerata</taxon>
        <taxon>Arachnida</taxon>
        <taxon>Acari</taxon>
        <taxon>Parasitiformes</taxon>
        <taxon>Ixodida</taxon>
        <taxon>Ixodoidea</taxon>
        <taxon>Ixodidae</taxon>
        <taxon>Rhipicephalinae</taxon>
        <taxon>Rhipicephalus</taxon>
        <taxon>Rhipicephalus</taxon>
    </lineage>
</organism>
<evidence type="ECO:0000256" key="2">
    <source>
        <dbReference type="SAM" id="SignalP"/>
    </source>
</evidence>
<name>A0A9D4SV73_RHISA</name>
<evidence type="ECO:0000313" key="4">
    <source>
        <dbReference type="Proteomes" id="UP000821837"/>
    </source>
</evidence>
<dbReference type="Proteomes" id="UP000821837">
    <property type="component" value="Chromosome 6"/>
</dbReference>
<dbReference type="EMBL" id="JABSTV010001252">
    <property type="protein sequence ID" value="KAH7948463.1"/>
    <property type="molecule type" value="Genomic_DNA"/>
</dbReference>
<feature type="region of interest" description="Disordered" evidence="1">
    <location>
        <begin position="37"/>
        <end position="63"/>
    </location>
</feature>
<sequence length="730" mass="80273">MRFPPARLSSANSGSRSAAMMFLLLFRLMHLPHARQCRRDAETPSENSLGGRQGFRRNQPAGVGRWRRYARNVARANIEDVGVSGGCHLGKNNATMAGRQEPSPGETTSLQAGKVSAQGGTKQLDRGKKGSLPLTCKSPQESSLTGHLECKNFTSLVVSLWLNRDQRIAGEELNFTGGSAERKQYGKRTRVPRTPEHSRRSRLASIFKSSTGRRRIKAECKTSAGGGRELRSGRLEGHTTSGMGYSSDNEEVGNKSAVPEGQGAIRKWRGQENLSELRHFSKLIGSVLRKFPTEAEVPAWFQAAESALEGYDVRKAWWGQIIFPLVAEKIPFLSTRLAPPQHRDYEVLKGAVLDQMKLSAGEYLRRFRGQKKRAAEGYLRFYVEVRGVSAFEELVELFTADPIKDSLSDAALKYVTLQEGGCWRKDHAIAALLITYEEAEGQNIGSKKAERKIAEATTAGPQGRGAEAWKLLKKAATVRQTAHATQYDRRAKPTSVRVSVAVLAFNEQRSGKMFLKGKGPGRVCGKHRRRRHGCGVARAKRVLVSEQQCRAVSGRRGGVSDGNTNRELHAVINILCTHEEPNCVTDKLEGETTSSASKSAVASNLAQTRVLGCRLCSVFPLVAEAGSELVGTDLSSGNLKPASRKPIFAACYNQKKRKAARKELCGTHNVLQEECGCNVYLLHWFPADADWKRQWVAAVPSTSSRVCSAHFVDGKRSDLNPVPMLRLGIQ</sequence>
<feature type="signal peptide" evidence="2">
    <location>
        <begin position="1"/>
        <end position="34"/>
    </location>
</feature>
<feature type="region of interest" description="Disordered" evidence="1">
    <location>
        <begin position="222"/>
        <end position="257"/>
    </location>
</feature>
<proteinExistence type="predicted"/>
<dbReference type="VEuPathDB" id="VectorBase:RSAN_055694"/>
<protein>
    <recommendedName>
        <fullName evidence="5">THAP-type domain-containing protein</fullName>
    </recommendedName>
</protein>
<keyword evidence="4" id="KW-1185">Reference proteome</keyword>
<dbReference type="VEuPathDB" id="VectorBase:RSAN_052471"/>
<evidence type="ECO:0000313" key="3">
    <source>
        <dbReference type="EMBL" id="KAH7948463.1"/>
    </source>
</evidence>
<feature type="compositionally biased region" description="Basic and acidic residues" evidence="1">
    <location>
        <begin position="228"/>
        <end position="237"/>
    </location>
</feature>
<evidence type="ECO:0008006" key="5">
    <source>
        <dbReference type="Google" id="ProtNLM"/>
    </source>
</evidence>
<reference evidence="3" key="1">
    <citation type="journal article" date="2020" name="Cell">
        <title>Large-Scale Comparative Analyses of Tick Genomes Elucidate Their Genetic Diversity and Vector Capacities.</title>
        <authorList>
            <consortium name="Tick Genome and Microbiome Consortium (TIGMIC)"/>
            <person name="Jia N."/>
            <person name="Wang J."/>
            <person name="Shi W."/>
            <person name="Du L."/>
            <person name="Sun Y."/>
            <person name="Zhan W."/>
            <person name="Jiang J.F."/>
            <person name="Wang Q."/>
            <person name="Zhang B."/>
            <person name="Ji P."/>
            <person name="Bell-Sakyi L."/>
            <person name="Cui X.M."/>
            <person name="Yuan T.T."/>
            <person name="Jiang B.G."/>
            <person name="Yang W.F."/>
            <person name="Lam T.T."/>
            <person name="Chang Q.C."/>
            <person name="Ding S.J."/>
            <person name="Wang X.J."/>
            <person name="Zhu J.G."/>
            <person name="Ruan X.D."/>
            <person name="Zhao L."/>
            <person name="Wei J.T."/>
            <person name="Ye R.Z."/>
            <person name="Que T.C."/>
            <person name="Du C.H."/>
            <person name="Zhou Y.H."/>
            <person name="Cheng J.X."/>
            <person name="Dai P.F."/>
            <person name="Guo W.B."/>
            <person name="Han X.H."/>
            <person name="Huang E.J."/>
            <person name="Li L.F."/>
            <person name="Wei W."/>
            <person name="Gao Y.C."/>
            <person name="Liu J.Z."/>
            <person name="Shao H.Z."/>
            <person name="Wang X."/>
            <person name="Wang C.C."/>
            <person name="Yang T.C."/>
            <person name="Huo Q.B."/>
            <person name="Li W."/>
            <person name="Chen H.Y."/>
            <person name="Chen S.E."/>
            <person name="Zhou L.G."/>
            <person name="Ni X.B."/>
            <person name="Tian J.H."/>
            <person name="Sheng Y."/>
            <person name="Liu T."/>
            <person name="Pan Y.S."/>
            <person name="Xia L.Y."/>
            <person name="Li J."/>
            <person name="Zhao F."/>
            <person name="Cao W.C."/>
        </authorList>
    </citation>
    <scope>NUCLEOTIDE SEQUENCE</scope>
    <source>
        <strain evidence="3">Rsan-2018</strain>
    </source>
</reference>
<dbReference type="PANTHER" id="PTHR46888">
    <property type="entry name" value="ZINC KNUCKLE DOMAINCONTAINING PROTEIN-RELATED"/>
    <property type="match status" value="1"/>
</dbReference>